<comment type="caution">
    <text evidence="3">The sequence shown here is derived from an EMBL/GenBank/DDBJ whole genome shotgun (WGS) entry which is preliminary data.</text>
</comment>
<evidence type="ECO:0000313" key="3">
    <source>
        <dbReference type="EMBL" id="MFD0870993.1"/>
    </source>
</evidence>
<evidence type="ECO:0000313" key="4">
    <source>
        <dbReference type="Proteomes" id="UP001597120"/>
    </source>
</evidence>
<gene>
    <name evidence="3" type="ORF">ACFQ03_17785</name>
</gene>
<dbReference type="EMBL" id="JBHTIU010000069">
    <property type="protein sequence ID" value="MFD0870993.1"/>
    <property type="molecule type" value="Genomic_DNA"/>
</dbReference>
<dbReference type="PANTHER" id="PTHR46558:SF11">
    <property type="entry name" value="HTH-TYPE TRANSCRIPTIONAL REGULATOR XRE"/>
    <property type="match status" value="1"/>
</dbReference>
<dbReference type="RefSeq" id="WP_379289826.1">
    <property type="nucleotide sequence ID" value="NZ_JBHTIU010000069.1"/>
</dbReference>
<evidence type="ECO:0000259" key="2">
    <source>
        <dbReference type="PROSITE" id="PS50943"/>
    </source>
</evidence>
<dbReference type="Proteomes" id="UP001597120">
    <property type="component" value="Unassembled WGS sequence"/>
</dbReference>
<dbReference type="CDD" id="cd00093">
    <property type="entry name" value="HTH_XRE"/>
    <property type="match status" value="1"/>
</dbReference>
<dbReference type="SUPFAM" id="SSF47413">
    <property type="entry name" value="lambda repressor-like DNA-binding domains"/>
    <property type="match status" value="1"/>
</dbReference>
<dbReference type="Gene3D" id="1.10.260.40">
    <property type="entry name" value="lambda repressor-like DNA-binding domains"/>
    <property type="match status" value="1"/>
</dbReference>
<evidence type="ECO:0000256" key="1">
    <source>
        <dbReference type="ARBA" id="ARBA00023125"/>
    </source>
</evidence>
<name>A0ABW3DF93_9BACL</name>
<accession>A0ABW3DF93</accession>
<dbReference type="SMART" id="SM00530">
    <property type="entry name" value="HTH_XRE"/>
    <property type="match status" value="1"/>
</dbReference>
<dbReference type="InterPro" id="IPR010982">
    <property type="entry name" value="Lambda_DNA-bd_dom_sf"/>
</dbReference>
<organism evidence="3 4">
    <name type="scientific">Paenibacillus residui</name>
    <dbReference type="NCBI Taxonomy" id="629724"/>
    <lineage>
        <taxon>Bacteria</taxon>
        <taxon>Bacillati</taxon>
        <taxon>Bacillota</taxon>
        <taxon>Bacilli</taxon>
        <taxon>Bacillales</taxon>
        <taxon>Paenibacillaceae</taxon>
        <taxon>Paenibacillus</taxon>
    </lineage>
</organism>
<protein>
    <submittedName>
        <fullName evidence="3">Helix-turn-helix domain-containing protein</fullName>
    </submittedName>
</protein>
<keyword evidence="1" id="KW-0238">DNA-binding</keyword>
<sequence length="121" mass="14000">MEYGSRIYALRTSRGLTQEQLAQHLKISRASLAHYEQNRREPDSSMLSRIANYFDVSVDYIIGRTNNPQTVLDNEVREFVDQLELSDEEIIAKFKLTVDGVELSPEEAKRFVAFVRAERSM</sequence>
<dbReference type="PANTHER" id="PTHR46558">
    <property type="entry name" value="TRACRIPTIONAL REGULATORY PROTEIN-RELATED-RELATED"/>
    <property type="match status" value="1"/>
</dbReference>
<dbReference type="InterPro" id="IPR001387">
    <property type="entry name" value="Cro/C1-type_HTH"/>
</dbReference>
<feature type="domain" description="HTH cro/C1-type" evidence="2">
    <location>
        <begin position="7"/>
        <end position="61"/>
    </location>
</feature>
<keyword evidence="4" id="KW-1185">Reference proteome</keyword>
<dbReference type="PROSITE" id="PS50943">
    <property type="entry name" value="HTH_CROC1"/>
    <property type="match status" value="1"/>
</dbReference>
<dbReference type="Pfam" id="PF01381">
    <property type="entry name" value="HTH_3"/>
    <property type="match status" value="1"/>
</dbReference>
<proteinExistence type="predicted"/>
<reference evidence="4" key="1">
    <citation type="journal article" date="2019" name="Int. J. Syst. Evol. Microbiol.">
        <title>The Global Catalogue of Microorganisms (GCM) 10K type strain sequencing project: providing services to taxonomists for standard genome sequencing and annotation.</title>
        <authorList>
            <consortium name="The Broad Institute Genomics Platform"/>
            <consortium name="The Broad Institute Genome Sequencing Center for Infectious Disease"/>
            <person name="Wu L."/>
            <person name="Ma J."/>
        </authorList>
    </citation>
    <scope>NUCLEOTIDE SEQUENCE [LARGE SCALE GENOMIC DNA]</scope>
    <source>
        <strain evidence="4">CCUG 57263</strain>
    </source>
</reference>